<sequence length="103" mass="11152">MEQVPLYVLTAAGLFAIGVYGLLVQTHLLRRILAVNVIGNAVFLLLVAWAVRDGRPPDPVPHAMVLTGIVIAVSATAFALALLRRYYRDTGRVSLEDREDGPG</sequence>
<dbReference type="AlphaFoldDB" id="Q0AAP1"/>
<feature type="transmembrane region" description="Helical" evidence="7">
    <location>
        <begin position="6"/>
        <end position="25"/>
    </location>
</feature>
<dbReference type="Gene3D" id="1.10.287.3510">
    <property type="match status" value="1"/>
</dbReference>
<evidence type="ECO:0000313" key="9">
    <source>
        <dbReference type="Proteomes" id="UP000001962"/>
    </source>
</evidence>
<dbReference type="eggNOG" id="COG1006">
    <property type="taxonomic scope" value="Bacteria"/>
</dbReference>
<accession>Q0AAP1</accession>
<comment type="similarity">
    <text evidence="2">Belongs to the CPA3 antiporters (TC 2.A.63) subunit C family.</text>
</comment>
<dbReference type="RefSeq" id="WP_011628491.1">
    <property type="nucleotide sequence ID" value="NC_008340.1"/>
</dbReference>
<evidence type="ECO:0000256" key="7">
    <source>
        <dbReference type="SAM" id="Phobius"/>
    </source>
</evidence>
<feature type="transmembrane region" description="Helical" evidence="7">
    <location>
        <begin position="63"/>
        <end position="83"/>
    </location>
</feature>
<proteinExistence type="inferred from homology"/>
<evidence type="ECO:0000256" key="1">
    <source>
        <dbReference type="ARBA" id="ARBA00004651"/>
    </source>
</evidence>
<keyword evidence="3" id="KW-1003">Cell membrane</keyword>
<organism evidence="8 9">
    <name type="scientific">Alkalilimnicola ehrlichii (strain ATCC BAA-1101 / DSM 17681 / MLHE-1)</name>
    <dbReference type="NCBI Taxonomy" id="187272"/>
    <lineage>
        <taxon>Bacteria</taxon>
        <taxon>Pseudomonadati</taxon>
        <taxon>Pseudomonadota</taxon>
        <taxon>Gammaproteobacteria</taxon>
        <taxon>Chromatiales</taxon>
        <taxon>Ectothiorhodospiraceae</taxon>
        <taxon>Alkalilimnicola</taxon>
    </lineage>
</organism>
<dbReference type="OrthoDB" id="1494613at2"/>
<dbReference type="InterPro" id="IPR050601">
    <property type="entry name" value="CPA3_antiporter_subunitC"/>
</dbReference>
<dbReference type="HOGENOM" id="CLU_082058_4_0_6"/>
<protein>
    <submittedName>
        <fullName evidence="8">Multisubunit sodium/proton antiporter, MrpC subunit</fullName>
    </submittedName>
</protein>
<keyword evidence="5 7" id="KW-1133">Transmembrane helix</keyword>
<dbReference type="Proteomes" id="UP000001962">
    <property type="component" value="Chromosome"/>
</dbReference>
<dbReference type="EMBL" id="CP000453">
    <property type="protein sequence ID" value="ABI56096.1"/>
    <property type="molecule type" value="Genomic_DNA"/>
</dbReference>
<evidence type="ECO:0000313" key="8">
    <source>
        <dbReference type="EMBL" id="ABI56096.1"/>
    </source>
</evidence>
<keyword evidence="6 7" id="KW-0472">Membrane</keyword>
<name>Q0AAP1_ALKEH</name>
<gene>
    <name evidence="8" type="ordered locus">Mlg_0742</name>
</gene>
<dbReference type="KEGG" id="aeh:Mlg_0742"/>
<dbReference type="InterPro" id="IPR039428">
    <property type="entry name" value="NUOK/Mnh_C1-like"/>
</dbReference>
<feature type="transmembrane region" description="Helical" evidence="7">
    <location>
        <begin position="32"/>
        <end position="51"/>
    </location>
</feature>
<reference evidence="9" key="1">
    <citation type="submission" date="2006-08" db="EMBL/GenBank/DDBJ databases">
        <title>Complete sequence of Alkalilimnicola ehrilichei MLHE-1.</title>
        <authorList>
            <person name="Copeland A."/>
            <person name="Lucas S."/>
            <person name="Lapidus A."/>
            <person name="Barry K."/>
            <person name="Detter J.C."/>
            <person name="Glavina del Rio T."/>
            <person name="Hammon N."/>
            <person name="Israni S."/>
            <person name="Dalin E."/>
            <person name="Tice H."/>
            <person name="Pitluck S."/>
            <person name="Sims D."/>
            <person name="Brettin T."/>
            <person name="Bruce D."/>
            <person name="Han C."/>
            <person name="Tapia R."/>
            <person name="Gilna P."/>
            <person name="Schmutz J."/>
            <person name="Larimer F."/>
            <person name="Land M."/>
            <person name="Hauser L."/>
            <person name="Kyrpides N."/>
            <person name="Mikhailova N."/>
            <person name="Oremland R.S."/>
            <person name="Hoeft S.E."/>
            <person name="Switzer-Blum J."/>
            <person name="Kulp T."/>
            <person name="King G."/>
            <person name="Tabita R."/>
            <person name="Witte B."/>
            <person name="Santini J.M."/>
            <person name="Basu P."/>
            <person name="Hollibaugh J.T."/>
            <person name="Xie G."/>
            <person name="Stolz J.F."/>
            <person name="Richardson P."/>
        </authorList>
    </citation>
    <scope>NUCLEOTIDE SEQUENCE [LARGE SCALE GENOMIC DNA]</scope>
    <source>
        <strain evidence="9">ATCC BAA-1101 / DSM 17681 / MLHE-1</strain>
    </source>
</reference>
<dbReference type="GO" id="GO:0005886">
    <property type="term" value="C:plasma membrane"/>
    <property type="evidence" value="ECO:0007669"/>
    <property type="project" value="UniProtKB-SubCell"/>
</dbReference>
<evidence type="ECO:0000256" key="3">
    <source>
        <dbReference type="ARBA" id="ARBA00022475"/>
    </source>
</evidence>
<keyword evidence="4 7" id="KW-0812">Transmembrane</keyword>
<dbReference type="Pfam" id="PF00420">
    <property type="entry name" value="Oxidored_q2"/>
    <property type="match status" value="1"/>
</dbReference>
<evidence type="ECO:0000256" key="6">
    <source>
        <dbReference type="ARBA" id="ARBA00023136"/>
    </source>
</evidence>
<evidence type="ECO:0000256" key="2">
    <source>
        <dbReference type="ARBA" id="ARBA00010388"/>
    </source>
</evidence>
<comment type="subcellular location">
    <subcellularLocation>
        <location evidence="1">Cell membrane</location>
        <topology evidence="1">Multi-pass membrane protein</topology>
    </subcellularLocation>
</comment>
<dbReference type="PANTHER" id="PTHR34583">
    <property type="entry name" value="ANTIPORTER SUBUNIT MNHC2-RELATED"/>
    <property type="match status" value="1"/>
</dbReference>
<evidence type="ECO:0000256" key="5">
    <source>
        <dbReference type="ARBA" id="ARBA00022989"/>
    </source>
</evidence>
<dbReference type="PANTHER" id="PTHR34583:SF2">
    <property type="entry name" value="ANTIPORTER SUBUNIT MNHC2-RELATED"/>
    <property type="match status" value="1"/>
</dbReference>
<evidence type="ECO:0000256" key="4">
    <source>
        <dbReference type="ARBA" id="ARBA00022692"/>
    </source>
</evidence>
<keyword evidence="9" id="KW-1185">Reference proteome</keyword>